<feature type="binding site" description="axial binding residue" evidence="13">
    <location>
        <position position="79"/>
    </location>
    <ligand>
        <name>heme</name>
        <dbReference type="ChEBI" id="CHEBI:30413"/>
    </ligand>
    <ligandPart>
        <name>Fe</name>
        <dbReference type="ChEBI" id="CHEBI:18248"/>
    </ligandPart>
</feature>
<keyword evidence="11 14" id="KW-0503">Monooxygenase</keyword>
<dbReference type="Proteomes" id="UP001162162">
    <property type="component" value="Unassembled WGS sequence"/>
</dbReference>
<comment type="cofactor">
    <cofactor evidence="1 13">
        <name>heme</name>
        <dbReference type="ChEBI" id="CHEBI:30413"/>
    </cofactor>
</comment>
<keyword evidence="8" id="KW-0492">Microsome</keyword>
<dbReference type="SUPFAM" id="SSF48264">
    <property type="entry name" value="Cytochrome P450"/>
    <property type="match status" value="1"/>
</dbReference>
<evidence type="ECO:0000256" key="14">
    <source>
        <dbReference type="RuleBase" id="RU000461"/>
    </source>
</evidence>
<evidence type="ECO:0000313" key="16">
    <source>
        <dbReference type="Proteomes" id="UP001162162"/>
    </source>
</evidence>
<dbReference type="Pfam" id="PF00067">
    <property type="entry name" value="p450"/>
    <property type="match status" value="1"/>
</dbReference>
<dbReference type="EMBL" id="JAPWTK010000090">
    <property type="protein sequence ID" value="KAJ8951055.1"/>
    <property type="molecule type" value="Genomic_DNA"/>
</dbReference>
<proteinExistence type="inferred from homology"/>
<evidence type="ECO:0000256" key="2">
    <source>
        <dbReference type="ARBA" id="ARBA00004174"/>
    </source>
</evidence>
<evidence type="ECO:0000256" key="9">
    <source>
        <dbReference type="ARBA" id="ARBA00023002"/>
    </source>
</evidence>
<name>A0AAV8YK97_9CUCU</name>
<dbReference type="PRINTS" id="PR00463">
    <property type="entry name" value="EP450I"/>
</dbReference>
<comment type="subcellular location">
    <subcellularLocation>
        <location evidence="3">Endoplasmic reticulum membrane</location>
        <topology evidence="3">Peripheral membrane protein</topology>
    </subcellularLocation>
    <subcellularLocation>
        <location evidence="2">Microsome membrane</location>
        <topology evidence="2">Peripheral membrane protein</topology>
    </subcellularLocation>
</comment>
<evidence type="ECO:0000256" key="11">
    <source>
        <dbReference type="ARBA" id="ARBA00023033"/>
    </source>
</evidence>
<dbReference type="GO" id="GO:0005506">
    <property type="term" value="F:iron ion binding"/>
    <property type="evidence" value="ECO:0007669"/>
    <property type="project" value="InterPro"/>
</dbReference>
<dbReference type="AlphaFoldDB" id="A0AAV8YK97"/>
<evidence type="ECO:0000256" key="5">
    <source>
        <dbReference type="ARBA" id="ARBA00022617"/>
    </source>
</evidence>
<keyword evidence="5 13" id="KW-0349">Heme</keyword>
<dbReference type="PANTHER" id="PTHR24292">
    <property type="entry name" value="CYTOCHROME P450"/>
    <property type="match status" value="1"/>
</dbReference>
<dbReference type="PANTHER" id="PTHR24292:SF45">
    <property type="entry name" value="CYTOCHROME P450 6G1-RELATED"/>
    <property type="match status" value="1"/>
</dbReference>
<protein>
    <recommendedName>
        <fullName evidence="17">Cytochrome P450</fullName>
    </recommendedName>
</protein>
<keyword evidence="10 13" id="KW-0408">Iron</keyword>
<dbReference type="Gene3D" id="1.10.630.10">
    <property type="entry name" value="Cytochrome P450"/>
    <property type="match status" value="1"/>
</dbReference>
<evidence type="ECO:0000256" key="3">
    <source>
        <dbReference type="ARBA" id="ARBA00004406"/>
    </source>
</evidence>
<keyword evidence="6 13" id="KW-0479">Metal-binding</keyword>
<dbReference type="InterPro" id="IPR002401">
    <property type="entry name" value="Cyt_P450_E_grp-I"/>
</dbReference>
<dbReference type="InterPro" id="IPR017972">
    <property type="entry name" value="Cyt_P450_CS"/>
</dbReference>
<dbReference type="InterPro" id="IPR001128">
    <property type="entry name" value="Cyt_P450"/>
</dbReference>
<evidence type="ECO:0008006" key="17">
    <source>
        <dbReference type="Google" id="ProtNLM"/>
    </source>
</evidence>
<accession>A0AAV8YK97</accession>
<evidence type="ECO:0000256" key="1">
    <source>
        <dbReference type="ARBA" id="ARBA00001971"/>
    </source>
</evidence>
<reference evidence="15" key="1">
    <citation type="journal article" date="2023" name="Insect Mol. Biol.">
        <title>Genome sequencing provides insights into the evolution of gene families encoding plant cell wall-degrading enzymes in longhorned beetles.</title>
        <authorList>
            <person name="Shin N.R."/>
            <person name="Okamura Y."/>
            <person name="Kirsch R."/>
            <person name="Pauchet Y."/>
        </authorList>
    </citation>
    <scope>NUCLEOTIDE SEQUENCE</scope>
    <source>
        <strain evidence="15">AMC_N1</strain>
    </source>
</reference>
<dbReference type="GO" id="GO:0004497">
    <property type="term" value="F:monooxygenase activity"/>
    <property type="evidence" value="ECO:0007669"/>
    <property type="project" value="UniProtKB-KW"/>
</dbReference>
<evidence type="ECO:0000256" key="13">
    <source>
        <dbReference type="PIRSR" id="PIRSR602401-1"/>
    </source>
</evidence>
<dbReference type="GO" id="GO:0005789">
    <property type="term" value="C:endoplasmic reticulum membrane"/>
    <property type="evidence" value="ECO:0007669"/>
    <property type="project" value="UniProtKB-SubCell"/>
</dbReference>
<dbReference type="GO" id="GO:0016705">
    <property type="term" value="F:oxidoreductase activity, acting on paired donors, with incorporation or reduction of molecular oxygen"/>
    <property type="evidence" value="ECO:0007669"/>
    <property type="project" value="InterPro"/>
</dbReference>
<dbReference type="InterPro" id="IPR050476">
    <property type="entry name" value="Insect_CytP450_Detox"/>
</dbReference>
<sequence length="139" mass="16037">MYPVLPFLDRECNADYKIPGTNVVIDKGSRIYIPMLGLHYDEKYFSKPEEYNPDRFYDKKSYNENGLYYIPFGEGPRICIGERFGMLGSKLGLAYIISHFIIERTPDTPVPVEFQPKAFVLQSKVGLPMKFKEITPQLA</sequence>
<evidence type="ECO:0000256" key="12">
    <source>
        <dbReference type="ARBA" id="ARBA00023136"/>
    </source>
</evidence>
<keyword evidence="12" id="KW-0472">Membrane</keyword>
<evidence type="ECO:0000256" key="10">
    <source>
        <dbReference type="ARBA" id="ARBA00023004"/>
    </source>
</evidence>
<organism evidence="15 16">
    <name type="scientific">Aromia moschata</name>
    <dbReference type="NCBI Taxonomy" id="1265417"/>
    <lineage>
        <taxon>Eukaryota</taxon>
        <taxon>Metazoa</taxon>
        <taxon>Ecdysozoa</taxon>
        <taxon>Arthropoda</taxon>
        <taxon>Hexapoda</taxon>
        <taxon>Insecta</taxon>
        <taxon>Pterygota</taxon>
        <taxon>Neoptera</taxon>
        <taxon>Endopterygota</taxon>
        <taxon>Coleoptera</taxon>
        <taxon>Polyphaga</taxon>
        <taxon>Cucujiformia</taxon>
        <taxon>Chrysomeloidea</taxon>
        <taxon>Cerambycidae</taxon>
        <taxon>Cerambycinae</taxon>
        <taxon>Callichromatini</taxon>
        <taxon>Aromia</taxon>
    </lineage>
</organism>
<comment type="caution">
    <text evidence="15">The sequence shown here is derived from an EMBL/GenBank/DDBJ whole genome shotgun (WGS) entry which is preliminary data.</text>
</comment>
<dbReference type="GO" id="GO:0020037">
    <property type="term" value="F:heme binding"/>
    <property type="evidence" value="ECO:0007669"/>
    <property type="project" value="InterPro"/>
</dbReference>
<dbReference type="InterPro" id="IPR036396">
    <property type="entry name" value="Cyt_P450_sf"/>
</dbReference>
<comment type="similarity">
    <text evidence="4 14">Belongs to the cytochrome P450 family.</text>
</comment>
<keyword evidence="7" id="KW-0256">Endoplasmic reticulum</keyword>
<evidence type="ECO:0000256" key="8">
    <source>
        <dbReference type="ARBA" id="ARBA00022848"/>
    </source>
</evidence>
<evidence type="ECO:0000256" key="6">
    <source>
        <dbReference type="ARBA" id="ARBA00022723"/>
    </source>
</evidence>
<evidence type="ECO:0000256" key="7">
    <source>
        <dbReference type="ARBA" id="ARBA00022824"/>
    </source>
</evidence>
<evidence type="ECO:0000313" key="15">
    <source>
        <dbReference type="EMBL" id="KAJ8951055.1"/>
    </source>
</evidence>
<keyword evidence="16" id="KW-1185">Reference proteome</keyword>
<evidence type="ECO:0000256" key="4">
    <source>
        <dbReference type="ARBA" id="ARBA00010617"/>
    </source>
</evidence>
<dbReference type="PROSITE" id="PS00086">
    <property type="entry name" value="CYTOCHROME_P450"/>
    <property type="match status" value="1"/>
</dbReference>
<gene>
    <name evidence="15" type="ORF">NQ318_003751</name>
</gene>
<keyword evidence="9 14" id="KW-0560">Oxidoreductase</keyword>